<keyword evidence="10" id="KW-0865">Zymogen</keyword>
<dbReference type="Gene3D" id="3.40.390.10">
    <property type="entry name" value="Collagenase (Catalytic Domain)"/>
    <property type="match status" value="1"/>
</dbReference>
<evidence type="ECO:0000256" key="9">
    <source>
        <dbReference type="ARBA" id="ARBA00023049"/>
    </source>
</evidence>
<evidence type="ECO:0000256" key="2">
    <source>
        <dbReference type="ARBA" id="ARBA00010370"/>
    </source>
</evidence>
<comment type="similarity">
    <text evidence="2">Belongs to the peptidase M10A family.</text>
</comment>
<keyword evidence="16" id="KW-1185">Reference proteome</keyword>
<dbReference type="PROSITE" id="PS51642">
    <property type="entry name" value="HEMOPEXIN_2"/>
    <property type="match status" value="3"/>
</dbReference>
<evidence type="ECO:0000313" key="16">
    <source>
        <dbReference type="Proteomes" id="UP001558632"/>
    </source>
</evidence>
<evidence type="ECO:0000256" key="6">
    <source>
        <dbReference type="ARBA" id="ARBA00022737"/>
    </source>
</evidence>
<dbReference type="CDD" id="cd00174">
    <property type="entry name" value="SH3"/>
    <property type="match status" value="1"/>
</dbReference>
<dbReference type="InterPro" id="IPR033739">
    <property type="entry name" value="M10A_MMP"/>
</dbReference>
<dbReference type="InterPro" id="IPR018487">
    <property type="entry name" value="Hemopexin-like_repeat"/>
</dbReference>
<gene>
    <name evidence="15" type="ORF">TSPI_03255</name>
</gene>
<feature type="repeat" description="Hemopexin" evidence="12">
    <location>
        <begin position="299"/>
        <end position="347"/>
    </location>
</feature>
<evidence type="ECO:0000313" key="15">
    <source>
        <dbReference type="EMBL" id="KAL1243284.1"/>
    </source>
</evidence>
<evidence type="ECO:0000256" key="5">
    <source>
        <dbReference type="ARBA" id="ARBA00022723"/>
    </source>
</evidence>
<dbReference type="CDD" id="cd00094">
    <property type="entry name" value="HX"/>
    <property type="match status" value="1"/>
</dbReference>
<dbReference type="SUPFAM" id="SSF47090">
    <property type="entry name" value="PGBD-like"/>
    <property type="match status" value="1"/>
</dbReference>
<dbReference type="SUPFAM" id="SSF50923">
    <property type="entry name" value="Hemopexin-like domain"/>
    <property type="match status" value="1"/>
</dbReference>
<evidence type="ECO:0000256" key="12">
    <source>
        <dbReference type="PROSITE-ProRule" id="PRU01011"/>
    </source>
</evidence>
<dbReference type="Gene3D" id="2.30.30.40">
    <property type="entry name" value="SH3 Domains"/>
    <property type="match status" value="1"/>
</dbReference>
<keyword evidence="5" id="KW-0479">Metal-binding</keyword>
<dbReference type="InterPro" id="IPR006026">
    <property type="entry name" value="Peptidase_Metallo"/>
</dbReference>
<keyword evidence="3 11" id="KW-0728">SH3 domain</keyword>
<keyword evidence="8" id="KW-0862">Zinc</keyword>
<reference evidence="15 16" key="1">
    <citation type="submission" date="2024-07" db="EMBL/GenBank/DDBJ databases">
        <title>Enhanced genomic and transcriptomic resources for Trichinella pseudospiralis and T. spiralis underpin the discovery of pronounced molecular differences between stages and species.</title>
        <authorList>
            <person name="Pasi K.K."/>
            <person name="La Rosa G."/>
            <person name="Gomez-Morales M.A."/>
            <person name="Tosini F."/>
            <person name="Sumanam S."/>
            <person name="Young N.D."/>
            <person name="Chang B.C."/>
            <person name="Robin G.B."/>
        </authorList>
    </citation>
    <scope>NUCLEOTIDE SEQUENCE [LARGE SCALE GENOMIC DNA]</scope>
    <source>
        <strain evidence="15">ISS534</strain>
    </source>
</reference>
<feature type="region of interest" description="Disordered" evidence="13">
    <location>
        <begin position="262"/>
        <end position="286"/>
    </location>
</feature>
<dbReference type="Pfam" id="PF00413">
    <property type="entry name" value="Peptidase_M10"/>
    <property type="match status" value="1"/>
</dbReference>
<dbReference type="SMART" id="SM00235">
    <property type="entry name" value="ZnMc"/>
    <property type="match status" value="1"/>
</dbReference>
<evidence type="ECO:0000256" key="4">
    <source>
        <dbReference type="ARBA" id="ARBA00022670"/>
    </source>
</evidence>
<name>A0ABR3KV20_TRISP</name>
<dbReference type="Pfam" id="PF00045">
    <property type="entry name" value="Hemopexin"/>
    <property type="match status" value="4"/>
</dbReference>
<dbReference type="InterPro" id="IPR021190">
    <property type="entry name" value="Pept_M10A"/>
</dbReference>
<dbReference type="InterPro" id="IPR002477">
    <property type="entry name" value="Peptidoglycan-bd-like"/>
</dbReference>
<dbReference type="InterPro" id="IPR001818">
    <property type="entry name" value="Pept_M10_metallopeptidase"/>
</dbReference>
<dbReference type="SMART" id="SM00326">
    <property type="entry name" value="SH3"/>
    <property type="match status" value="1"/>
</dbReference>
<evidence type="ECO:0000256" key="7">
    <source>
        <dbReference type="ARBA" id="ARBA00022801"/>
    </source>
</evidence>
<dbReference type="InterPro" id="IPR036375">
    <property type="entry name" value="Hemopexin-like_dom_sf"/>
</dbReference>
<keyword evidence="9 15" id="KW-0482">Metalloprotease</keyword>
<keyword evidence="6" id="KW-0677">Repeat</keyword>
<dbReference type="PRINTS" id="PR00138">
    <property type="entry name" value="MATRIXIN"/>
</dbReference>
<evidence type="ECO:0000259" key="14">
    <source>
        <dbReference type="PROSITE" id="PS50002"/>
    </source>
</evidence>
<feature type="repeat" description="Hemopexin" evidence="12">
    <location>
        <begin position="351"/>
        <end position="397"/>
    </location>
</feature>
<comment type="cofactor">
    <cofactor evidence="1">
        <name>Zn(2+)</name>
        <dbReference type="ChEBI" id="CHEBI:29105"/>
    </cofactor>
</comment>
<dbReference type="EMBL" id="JBEUSY010000170">
    <property type="protein sequence ID" value="KAL1243284.1"/>
    <property type="molecule type" value="Genomic_DNA"/>
</dbReference>
<proteinExistence type="inferred from homology"/>
<dbReference type="InterPro" id="IPR036028">
    <property type="entry name" value="SH3-like_dom_sf"/>
</dbReference>
<dbReference type="CDD" id="cd04278">
    <property type="entry name" value="ZnMc_MMP"/>
    <property type="match status" value="1"/>
</dbReference>
<dbReference type="SUPFAM" id="SSF50044">
    <property type="entry name" value="SH3-domain"/>
    <property type="match status" value="1"/>
</dbReference>
<evidence type="ECO:0000256" key="1">
    <source>
        <dbReference type="ARBA" id="ARBA00001947"/>
    </source>
</evidence>
<comment type="caution">
    <text evidence="15">The sequence shown here is derived from an EMBL/GenBank/DDBJ whole genome shotgun (WGS) entry which is preliminary data.</text>
</comment>
<accession>A0ABR3KV20</accession>
<dbReference type="InterPro" id="IPR001452">
    <property type="entry name" value="SH3_domain"/>
</dbReference>
<sequence length="761" mass="86243">MPILSTSTKANPDATTNALNYLIEFGYLPRGNPEISNLRTEDAVKTALGRLQEFAGLEPTGNLDEATLKLMNTKRCGVADFSREISSPNRNRRFALQSLKWDRLNLTYKVANYTPFMGPGRTRRSIYDALSVWSEVSALKFTETQDDHADLVVEFHSGEHGDGYPFDGPNIVLAHAFFPGALRGGDVHFDNDERWSDIPQQDVINLFAVAAHEFGHSLGLGHSRDRSALMFPYYSGFDPNFKLSHDDITAIQKLYGSGKYETSSIPEVTEEPTKFDDSESENDDQPFDHPVTEIPNEVPDPCNSDIDALSNIRNEIFIFKNKYFWRLDDHGYLVENPILIDRFWYGFHENVSHIDAVYERPGLDRIVFFFGRQYWEFSANIALPNYPRNLTSLGLPEDVEKIDAAFVWDYNGKTYFFSGEQYWRFDEQTGIPKDVDGAFTDKSGVTHFFKNHRVYRFNSFFMRVEIGYPIKISSFWNHCINPNQNMLPMTANSAPERFASHLFLWIISRQGRCSRIVVVVVEAMKLFCVPKTWNRRVLEKTKHWFGSSCSTNRLSPVRRSGSFTSLSSNKAYVRVNGKRSVRLVAMESYKPVESDELAVAAGDLLYGVYCYNNDWLYVVNEQGDEGFVPSRVCEFAYRRSVVRNDANGTAATLEVNQPRVSKSRTASPAGLENVNRFLKTLSICSELDSFTRPQSESPHSSGWNEPTSSVCSIGASSDDSFRNLGQLLPVAAGSGDKRKLFLQAYNTVWNDANLALCQTNC</sequence>
<evidence type="ECO:0000256" key="11">
    <source>
        <dbReference type="PROSITE-ProRule" id="PRU00192"/>
    </source>
</evidence>
<dbReference type="PANTHER" id="PTHR10201:SF308">
    <property type="entry name" value="MATRIX METALLOPROTEINASE 2"/>
    <property type="match status" value="1"/>
</dbReference>
<keyword evidence="7" id="KW-0378">Hydrolase</keyword>
<dbReference type="InterPro" id="IPR024079">
    <property type="entry name" value="MetalloPept_cat_dom_sf"/>
</dbReference>
<dbReference type="Pfam" id="PF01471">
    <property type="entry name" value="PG_binding_1"/>
    <property type="match status" value="1"/>
</dbReference>
<dbReference type="Proteomes" id="UP001558632">
    <property type="component" value="Unassembled WGS sequence"/>
</dbReference>
<dbReference type="PANTHER" id="PTHR10201">
    <property type="entry name" value="MATRIX METALLOPROTEINASE"/>
    <property type="match status" value="1"/>
</dbReference>
<feature type="repeat" description="Hemopexin" evidence="12">
    <location>
        <begin position="399"/>
        <end position="479"/>
    </location>
</feature>
<evidence type="ECO:0000256" key="3">
    <source>
        <dbReference type="ARBA" id="ARBA00022443"/>
    </source>
</evidence>
<dbReference type="PROSITE" id="PS50002">
    <property type="entry name" value="SH3"/>
    <property type="match status" value="1"/>
</dbReference>
<protein>
    <submittedName>
        <fullName evidence="15">Matrix metalloproteinase-16</fullName>
    </submittedName>
</protein>
<dbReference type="Gene3D" id="2.110.10.10">
    <property type="entry name" value="Hemopexin-like domain"/>
    <property type="match status" value="2"/>
</dbReference>
<keyword evidence="4" id="KW-0645">Protease</keyword>
<evidence type="ECO:0000256" key="13">
    <source>
        <dbReference type="SAM" id="MobiDB-lite"/>
    </source>
</evidence>
<feature type="domain" description="SH3" evidence="14">
    <location>
        <begin position="578"/>
        <end position="638"/>
    </location>
</feature>
<dbReference type="InterPro" id="IPR000585">
    <property type="entry name" value="Hemopexin-like_dom"/>
</dbReference>
<organism evidence="15 16">
    <name type="scientific">Trichinella spiralis</name>
    <name type="common">Trichina worm</name>
    <dbReference type="NCBI Taxonomy" id="6334"/>
    <lineage>
        <taxon>Eukaryota</taxon>
        <taxon>Metazoa</taxon>
        <taxon>Ecdysozoa</taxon>
        <taxon>Nematoda</taxon>
        <taxon>Enoplea</taxon>
        <taxon>Dorylaimia</taxon>
        <taxon>Trichinellida</taxon>
        <taxon>Trichinellidae</taxon>
        <taxon>Trichinella</taxon>
    </lineage>
</organism>
<dbReference type="SMART" id="SM00120">
    <property type="entry name" value="HX"/>
    <property type="match status" value="4"/>
</dbReference>
<evidence type="ECO:0000256" key="10">
    <source>
        <dbReference type="ARBA" id="ARBA00023145"/>
    </source>
</evidence>
<dbReference type="InterPro" id="IPR036365">
    <property type="entry name" value="PGBD-like_sf"/>
</dbReference>
<evidence type="ECO:0000256" key="8">
    <source>
        <dbReference type="ARBA" id="ARBA00022833"/>
    </source>
</evidence>
<dbReference type="SUPFAM" id="SSF55486">
    <property type="entry name" value="Metalloproteases ('zincins'), catalytic domain"/>
    <property type="match status" value="1"/>
</dbReference>
<dbReference type="GO" id="GO:0008237">
    <property type="term" value="F:metallopeptidase activity"/>
    <property type="evidence" value="ECO:0007669"/>
    <property type="project" value="UniProtKB-KW"/>
</dbReference>